<evidence type="ECO:0000256" key="1">
    <source>
        <dbReference type="ARBA" id="ARBA00001974"/>
    </source>
</evidence>
<evidence type="ECO:0000256" key="4">
    <source>
        <dbReference type="ARBA" id="ARBA00022827"/>
    </source>
</evidence>
<keyword evidence="8" id="KW-0560">Oxidoreductase</keyword>
<reference evidence="8 9" key="1">
    <citation type="submission" date="2020-08" db="EMBL/GenBank/DDBJ databases">
        <title>Functional genomics of gut bacteria from endangered species of beetles.</title>
        <authorList>
            <person name="Carlos-Shanley C."/>
        </authorList>
    </citation>
    <scope>NUCLEOTIDE SEQUENCE [LARGE SCALE GENOMIC DNA]</scope>
    <source>
        <strain evidence="8 9">S00124</strain>
    </source>
</reference>
<protein>
    <submittedName>
        <fullName evidence="8">Acyl-CoA dehydrogenase</fullName>
        <ecNumber evidence="8">1.3.8.7</ecNumber>
    </submittedName>
</protein>
<dbReference type="Pfam" id="PF02770">
    <property type="entry name" value="Acyl-CoA_dh_M"/>
    <property type="match status" value="1"/>
</dbReference>
<name>A0ABR6RGX4_9BURK</name>
<dbReference type="Proteomes" id="UP000562492">
    <property type="component" value="Unassembled WGS sequence"/>
</dbReference>
<evidence type="ECO:0000313" key="8">
    <source>
        <dbReference type="EMBL" id="MBB6578416.1"/>
    </source>
</evidence>
<dbReference type="InterPro" id="IPR009100">
    <property type="entry name" value="AcylCoA_DH/oxidase_NM_dom_sf"/>
</dbReference>
<dbReference type="Pfam" id="PF00441">
    <property type="entry name" value="Acyl-CoA_dh_1"/>
    <property type="match status" value="1"/>
</dbReference>
<evidence type="ECO:0000259" key="7">
    <source>
        <dbReference type="Pfam" id="PF02771"/>
    </source>
</evidence>
<dbReference type="SUPFAM" id="SSF47203">
    <property type="entry name" value="Acyl-CoA dehydrogenase C-terminal domain-like"/>
    <property type="match status" value="1"/>
</dbReference>
<evidence type="ECO:0000259" key="5">
    <source>
        <dbReference type="Pfam" id="PF00441"/>
    </source>
</evidence>
<feature type="domain" description="Acyl-CoA oxidase/dehydrogenase middle" evidence="6">
    <location>
        <begin position="123"/>
        <end position="222"/>
    </location>
</feature>
<keyword evidence="4" id="KW-0274">FAD</keyword>
<evidence type="ECO:0000313" key="9">
    <source>
        <dbReference type="Proteomes" id="UP000562492"/>
    </source>
</evidence>
<dbReference type="PANTHER" id="PTHR43884:SF12">
    <property type="entry name" value="ISOVALERYL-COA DEHYDROGENASE, MITOCHONDRIAL-RELATED"/>
    <property type="match status" value="1"/>
</dbReference>
<dbReference type="Gene3D" id="1.10.540.10">
    <property type="entry name" value="Acyl-CoA dehydrogenase/oxidase, N-terminal domain"/>
    <property type="match status" value="1"/>
</dbReference>
<sequence length="391" mass="43066">MDFALTEEQQQIVDAIEKVCAPFDADYWHARDDDGEFPEAFYRALADAGWLGIAMPEEFGGAGLGITEAALMMHTISATGAGLSGASAVHMNIFGLHPVVVYGTQEQKARMLPPLIAGKDKACFGVTEPNTGLNTLKLKTRAVRGTDSEGDHYLVHGQKVFISTAQEASKILLLARTKPVEECKGTEGLSLFYTNFDRSKIEVHEIPKMGRKCVDTNQLFIDGLRIPVEDRIGEEGRGFEYILHGMNPERILIACEAIGLGRAALSRAAKYAGEREVFNRPIGKNQGIQHPLAERWIELEAAFLLAMKAAWLYDQHKPCGAEANAAKYFGAEAGFRACETAIFTHGGMGYAKEFHVERYMRESWIPRLAPVSPQLILCFIAEKVLGLPKSY</sequence>
<dbReference type="Pfam" id="PF02771">
    <property type="entry name" value="Acyl-CoA_dh_N"/>
    <property type="match status" value="1"/>
</dbReference>
<gene>
    <name evidence="8" type="ORF">HNP33_002498</name>
</gene>
<dbReference type="InterPro" id="IPR006091">
    <property type="entry name" value="Acyl-CoA_Oxase/DH_mid-dom"/>
</dbReference>
<dbReference type="InterPro" id="IPR009075">
    <property type="entry name" value="AcylCo_DH/oxidase_C"/>
</dbReference>
<feature type="domain" description="Acyl-CoA dehydrogenase/oxidase C-terminal" evidence="5">
    <location>
        <begin position="236"/>
        <end position="363"/>
    </location>
</feature>
<organism evidence="8 9">
    <name type="scientific">Comamonas odontotermitis</name>
    <dbReference type="NCBI Taxonomy" id="379895"/>
    <lineage>
        <taxon>Bacteria</taxon>
        <taxon>Pseudomonadati</taxon>
        <taxon>Pseudomonadota</taxon>
        <taxon>Betaproteobacteria</taxon>
        <taxon>Burkholderiales</taxon>
        <taxon>Comamonadaceae</taxon>
        <taxon>Comamonas</taxon>
    </lineage>
</organism>
<evidence type="ECO:0000256" key="2">
    <source>
        <dbReference type="ARBA" id="ARBA00009347"/>
    </source>
</evidence>
<dbReference type="InterPro" id="IPR013786">
    <property type="entry name" value="AcylCoA_DH/ox_N"/>
</dbReference>
<comment type="cofactor">
    <cofactor evidence="1">
        <name>FAD</name>
        <dbReference type="ChEBI" id="CHEBI:57692"/>
    </cofactor>
</comment>
<dbReference type="InterPro" id="IPR036250">
    <property type="entry name" value="AcylCo_DH-like_C"/>
</dbReference>
<keyword evidence="3" id="KW-0285">Flavoprotein</keyword>
<evidence type="ECO:0000259" key="6">
    <source>
        <dbReference type="Pfam" id="PF02770"/>
    </source>
</evidence>
<comment type="caution">
    <text evidence="8">The sequence shown here is derived from an EMBL/GenBank/DDBJ whole genome shotgun (WGS) entry which is preliminary data.</text>
</comment>
<dbReference type="Gene3D" id="1.20.140.10">
    <property type="entry name" value="Butyryl-CoA Dehydrogenase, subunit A, domain 3"/>
    <property type="match status" value="1"/>
</dbReference>
<accession>A0ABR6RGX4</accession>
<dbReference type="RefSeq" id="WP_184708851.1">
    <property type="nucleotide sequence ID" value="NZ_JACHKZ010000014.1"/>
</dbReference>
<dbReference type="Gene3D" id="2.40.110.10">
    <property type="entry name" value="Butyryl-CoA Dehydrogenase, subunit A, domain 2"/>
    <property type="match status" value="1"/>
</dbReference>
<evidence type="ECO:0000256" key="3">
    <source>
        <dbReference type="ARBA" id="ARBA00022630"/>
    </source>
</evidence>
<dbReference type="EMBL" id="JACHKZ010000014">
    <property type="protein sequence ID" value="MBB6578416.1"/>
    <property type="molecule type" value="Genomic_DNA"/>
</dbReference>
<keyword evidence="9" id="KW-1185">Reference proteome</keyword>
<dbReference type="InterPro" id="IPR046373">
    <property type="entry name" value="Acyl-CoA_Oxase/DH_mid-dom_sf"/>
</dbReference>
<dbReference type="InterPro" id="IPR037069">
    <property type="entry name" value="AcylCoA_DH/ox_N_sf"/>
</dbReference>
<dbReference type="GO" id="GO:0070991">
    <property type="term" value="F:medium-chain fatty acyl-CoA dehydrogenase activity"/>
    <property type="evidence" value="ECO:0007669"/>
    <property type="project" value="UniProtKB-EC"/>
</dbReference>
<proteinExistence type="inferred from homology"/>
<dbReference type="SUPFAM" id="SSF56645">
    <property type="entry name" value="Acyl-CoA dehydrogenase NM domain-like"/>
    <property type="match status" value="1"/>
</dbReference>
<feature type="domain" description="Acyl-CoA dehydrogenase/oxidase N-terminal" evidence="7">
    <location>
        <begin position="6"/>
        <end position="119"/>
    </location>
</feature>
<dbReference type="PANTHER" id="PTHR43884">
    <property type="entry name" value="ACYL-COA DEHYDROGENASE"/>
    <property type="match status" value="1"/>
</dbReference>
<comment type="similarity">
    <text evidence="2">Belongs to the acyl-CoA dehydrogenase family.</text>
</comment>
<dbReference type="EC" id="1.3.8.7" evidence="8"/>